<dbReference type="AlphaFoldDB" id="A0AA90SL60"/>
<evidence type="ECO:0000313" key="2">
    <source>
        <dbReference type="EMBL" id="MDP0397942.1"/>
    </source>
</evidence>
<keyword evidence="3" id="KW-1185">Reference proteome</keyword>
<evidence type="ECO:0000256" key="1">
    <source>
        <dbReference type="SAM" id="Phobius"/>
    </source>
</evidence>
<comment type="caution">
    <text evidence="2">The sequence shown here is derived from an EMBL/GenBank/DDBJ whole genome shotgun (WGS) entry which is preliminary data.</text>
</comment>
<keyword evidence="1" id="KW-1133">Transmembrane helix</keyword>
<protein>
    <submittedName>
        <fullName evidence="2">Uncharacterized protein</fullName>
    </submittedName>
</protein>
<accession>A0AA90SL60</accession>
<feature type="transmembrane region" description="Helical" evidence="1">
    <location>
        <begin position="63"/>
        <end position="86"/>
    </location>
</feature>
<dbReference type="RefSeq" id="WP_305110986.1">
    <property type="nucleotide sequence ID" value="NZ_JAUTIX010000003.1"/>
</dbReference>
<proteinExistence type="predicted"/>
<dbReference type="Proteomes" id="UP001178281">
    <property type="component" value="Unassembled WGS sequence"/>
</dbReference>
<organism evidence="2 3">
    <name type="scientific">Tsukamurella strandjordii</name>
    <dbReference type="NCBI Taxonomy" id="147577"/>
    <lineage>
        <taxon>Bacteria</taxon>
        <taxon>Bacillati</taxon>
        <taxon>Actinomycetota</taxon>
        <taxon>Actinomycetes</taxon>
        <taxon>Mycobacteriales</taxon>
        <taxon>Tsukamurellaceae</taxon>
        <taxon>Tsukamurella</taxon>
    </lineage>
</organism>
<feature type="transmembrane region" description="Helical" evidence="1">
    <location>
        <begin position="35"/>
        <end position="57"/>
    </location>
</feature>
<sequence>MEPPVGHVVHLESALGTAPPARLRLPQRLGGPAKAAVGAVLVIGAVIAAVGIASLWTAQTPGLWFSILFTVLLGGLTLGFWAAYLVSFGSAAQARRAEAAWEAGCAIAVPADGRVTDRKVAVTDTGRVSGFDLTIALPDGTVVAAWHGRGEPILQPQVPGVGAPVRVWRADGALVVEVVDPTVVVS</sequence>
<keyword evidence="1" id="KW-0472">Membrane</keyword>
<name>A0AA90SL60_9ACTN</name>
<keyword evidence="1" id="KW-0812">Transmembrane</keyword>
<reference evidence="2" key="1">
    <citation type="submission" date="2023-08" db="EMBL/GenBank/DDBJ databases">
        <title>The draft genome of Tsukamurella strandjordii strain 050030.</title>
        <authorList>
            <person name="Zhao F."/>
            <person name="Feng Y."/>
            <person name="Zong Z."/>
        </authorList>
    </citation>
    <scope>NUCLEOTIDE SEQUENCE</scope>
    <source>
        <strain evidence="2">050030</strain>
    </source>
</reference>
<gene>
    <name evidence="2" type="ORF">Q7X28_08385</name>
</gene>
<dbReference type="EMBL" id="JAUTIX010000003">
    <property type="protein sequence ID" value="MDP0397942.1"/>
    <property type="molecule type" value="Genomic_DNA"/>
</dbReference>
<evidence type="ECO:0000313" key="3">
    <source>
        <dbReference type="Proteomes" id="UP001178281"/>
    </source>
</evidence>